<protein>
    <recommendedName>
        <fullName evidence="2">Probable Brix domain-containing ribosomal biogenesis protein</fullName>
    </recommendedName>
</protein>
<dbReference type="EMBL" id="DTAK01000030">
    <property type="protein sequence ID" value="HGU59421.1"/>
    <property type="molecule type" value="Genomic_DNA"/>
</dbReference>
<reference evidence="4" key="1">
    <citation type="journal article" date="2020" name="mSystems">
        <title>Genome- and Community-Level Interaction Insights into Carbon Utilization and Element Cycling Functions of Hydrothermarchaeota in Hydrothermal Sediment.</title>
        <authorList>
            <person name="Zhou Z."/>
            <person name="Liu Y."/>
            <person name="Xu W."/>
            <person name="Pan J."/>
            <person name="Luo Z.H."/>
            <person name="Li M."/>
        </authorList>
    </citation>
    <scope>NUCLEOTIDE SEQUENCE [LARGE SCALE GENOMIC DNA]</scope>
    <source>
        <strain evidence="5">SpSt-62</strain>
        <strain evidence="4">SpSt-97</strain>
    </source>
</reference>
<proteinExistence type="inferred from homology"/>
<dbReference type="InterPro" id="IPR007109">
    <property type="entry name" value="Brix"/>
</dbReference>
<dbReference type="HAMAP" id="MF_00699">
    <property type="entry name" value="BriX"/>
    <property type="match status" value="1"/>
</dbReference>
<accession>A0A7C3YPD6</accession>
<keyword evidence="1 2" id="KW-0690">Ribosome biogenesis</keyword>
<dbReference type="InterPro" id="IPR023548">
    <property type="entry name" value="Brix_dom_Rbsml_bgen_prot"/>
</dbReference>
<dbReference type="GO" id="GO:0019843">
    <property type="term" value="F:rRNA binding"/>
    <property type="evidence" value="ECO:0007669"/>
    <property type="project" value="InterPro"/>
</dbReference>
<evidence type="ECO:0000256" key="1">
    <source>
        <dbReference type="ARBA" id="ARBA00022517"/>
    </source>
</evidence>
<evidence type="ECO:0000313" key="5">
    <source>
        <dbReference type="EMBL" id="HGU59421.1"/>
    </source>
</evidence>
<evidence type="ECO:0000256" key="2">
    <source>
        <dbReference type="HAMAP-Rule" id="MF_00699"/>
    </source>
</evidence>
<dbReference type="PROSITE" id="PS50833">
    <property type="entry name" value="BRIX"/>
    <property type="match status" value="1"/>
</dbReference>
<dbReference type="GO" id="GO:0006364">
    <property type="term" value="P:rRNA processing"/>
    <property type="evidence" value="ECO:0007669"/>
    <property type="project" value="InterPro"/>
</dbReference>
<dbReference type="SUPFAM" id="SSF52954">
    <property type="entry name" value="Class II aaRS ABD-related"/>
    <property type="match status" value="1"/>
</dbReference>
<dbReference type="Gene3D" id="3.40.50.10480">
    <property type="entry name" value="Probable brix-domain ribosomal biogenesis protein"/>
    <property type="match status" value="1"/>
</dbReference>
<comment type="function">
    <text evidence="2">Probably involved in the biogenesis of the ribosome.</text>
</comment>
<gene>
    <name evidence="5" type="ORF">ENT89_04495</name>
    <name evidence="4" type="ORF">ENX77_01755</name>
</gene>
<name>A0A7C3YPD6_9EURY</name>
<sequence>MSLTTSRDPSRRTRSFAKVISRYMNWRYVQRGKRGLDDLLQEINHLIMIREIKGNPAFLDIFIDQQKILTIRMNVGIIKKEKFDDSPVYFAGDLDFDPLLLGALPKTKAGEKFALKYDLRKVVIVKKKRDLNFYFDNKLVLTMKILGVQYEGNDSLGKC</sequence>
<dbReference type="AlphaFoldDB" id="A0A7C3YPD6"/>
<organism evidence="4">
    <name type="scientific">Geoglobus ahangari</name>
    <dbReference type="NCBI Taxonomy" id="113653"/>
    <lineage>
        <taxon>Archaea</taxon>
        <taxon>Methanobacteriati</taxon>
        <taxon>Methanobacteriota</taxon>
        <taxon>Archaeoglobi</taxon>
        <taxon>Archaeoglobales</taxon>
        <taxon>Archaeoglobaceae</taxon>
        <taxon>Geoglobus</taxon>
    </lineage>
</organism>
<feature type="domain" description="Brix" evidence="3">
    <location>
        <begin position="1"/>
        <end position="159"/>
    </location>
</feature>
<dbReference type="EMBL" id="DTPI01000008">
    <property type="protein sequence ID" value="HGE65845.1"/>
    <property type="molecule type" value="Genomic_DNA"/>
</dbReference>
<comment type="caution">
    <text evidence="4">The sequence shown here is derived from an EMBL/GenBank/DDBJ whole genome shotgun (WGS) entry which is preliminary data.</text>
</comment>
<evidence type="ECO:0000259" key="3">
    <source>
        <dbReference type="PROSITE" id="PS50833"/>
    </source>
</evidence>
<evidence type="ECO:0000313" key="4">
    <source>
        <dbReference type="EMBL" id="HGE65845.1"/>
    </source>
</evidence>